<organism evidence="1 2">
    <name type="scientific">Prochlorococcus marinus (strain MIT 9303)</name>
    <dbReference type="NCBI Taxonomy" id="59922"/>
    <lineage>
        <taxon>Bacteria</taxon>
        <taxon>Bacillati</taxon>
        <taxon>Cyanobacteriota</taxon>
        <taxon>Cyanophyceae</taxon>
        <taxon>Synechococcales</taxon>
        <taxon>Prochlorococcaceae</taxon>
        <taxon>Prochlorococcus</taxon>
    </lineage>
</organism>
<gene>
    <name evidence="1" type="ordered locus">P9303_19101</name>
</gene>
<dbReference type="AlphaFoldDB" id="A2CAZ2"/>
<dbReference type="RefSeq" id="WP_011826535.1">
    <property type="nucleotide sequence ID" value="NC_008820.1"/>
</dbReference>
<reference evidence="1 2" key="1">
    <citation type="journal article" date="2007" name="PLoS Genet.">
        <title>Patterns and implications of gene gain and loss in the evolution of Prochlorococcus.</title>
        <authorList>
            <person name="Kettler G.C."/>
            <person name="Martiny A.C."/>
            <person name="Huang K."/>
            <person name="Zucker J."/>
            <person name="Coleman M.L."/>
            <person name="Rodrigue S."/>
            <person name="Chen F."/>
            <person name="Lapidus A."/>
            <person name="Ferriera S."/>
            <person name="Johnson J."/>
            <person name="Steglich C."/>
            <person name="Church G.M."/>
            <person name="Richardson P."/>
            <person name="Chisholm S.W."/>
        </authorList>
    </citation>
    <scope>NUCLEOTIDE SEQUENCE [LARGE SCALE GENOMIC DNA]</scope>
    <source>
        <strain evidence="1 2">MIT 9303</strain>
    </source>
</reference>
<protein>
    <submittedName>
        <fullName evidence="1">Uncharacterized protein</fullName>
    </submittedName>
</protein>
<dbReference type="EMBL" id="CP000554">
    <property type="protein sequence ID" value="ABM78652.1"/>
    <property type="molecule type" value="Genomic_DNA"/>
</dbReference>
<proteinExistence type="predicted"/>
<sequence length="335" mass="38358">MISILECIERLSRSFPLNSCSSSFDFQAILPVNLPRISGFEFKPGSPKSDFLSCFSISELSYLKDLIERSDLSAKEGAKHLNVLKQAISILEGMPELQCLSDHMWVEIDSNPNTAISFFLGSDNQFQTLDEKISMLEYCQVFHDKLREAFSWSKINTTPYLERLTNIFGDISDLTTGQIGFMGRANMHQHAKILLTSKSDLDIPKFIEICFPKDSQKSGQDSRIPSIMDLIYSSPVKTTVSISLALYDDVFKAALEVLPVFSSNEEDHYTIFWDQAKKYFEQDLANAAYKDVIWKLHHKNHEIYSKLHHLKFYSTPAGNITAKFYRDLRINKTHH</sequence>
<name>A2CAZ2_PROM3</name>
<dbReference type="Proteomes" id="UP000002274">
    <property type="component" value="Chromosome"/>
</dbReference>
<dbReference type="KEGG" id="pmf:P9303_19101"/>
<evidence type="ECO:0000313" key="2">
    <source>
        <dbReference type="Proteomes" id="UP000002274"/>
    </source>
</evidence>
<evidence type="ECO:0000313" key="1">
    <source>
        <dbReference type="EMBL" id="ABM78652.1"/>
    </source>
</evidence>
<accession>A2CAZ2</accession>
<dbReference type="HOGENOM" id="CLU_828631_0_0_3"/>
<dbReference type="STRING" id="59922.P9303_19101"/>